<feature type="domain" description="Phage tail tape measure protein" evidence="7">
    <location>
        <begin position="161"/>
        <end position="350"/>
    </location>
</feature>
<keyword evidence="1" id="KW-1245">Viral tail assembly</keyword>
<keyword evidence="5" id="KW-0812">Transmembrane</keyword>
<feature type="transmembrane region" description="Helical" evidence="5">
    <location>
        <begin position="1730"/>
        <end position="1750"/>
    </location>
</feature>
<reference evidence="8 9" key="1">
    <citation type="journal article" date="2015" name="PLoS ONE">
        <title>Lysis to Kill: Evaluation of the Lytic Abilities, and Genomics of Nine Bacteriophages Infective for Gordonia spp. and Their Potential Use in Activated Sludge Foam Biocontrol.</title>
        <authorList>
            <person name="Dyson Z.A."/>
            <person name="Tucci J."/>
            <person name="Seviour R.J."/>
            <person name="Petrovski S."/>
        </authorList>
    </citation>
    <scope>NUCLEOTIDE SEQUENCE [LARGE SCALE GENOMIC DNA]</scope>
</reference>
<feature type="domain" description="Transglycosylase SLT" evidence="6">
    <location>
        <begin position="2570"/>
        <end position="2641"/>
    </location>
</feature>
<dbReference type="InterPro" id="IPR010090">
    <property type="entry name" value="Phage_tape_meas"/>
</dbReference>
<protein>
    <submittedName>
        <fullName evidence="8">Putative tape measure protein</fullName>
    </submittedName>
</protein>
<evidence type="ECO:0000259" key="6">
    <source>
        <dbReference type="Pfam" id="PF01464"/>
    </source>
</evidence>
<dbReference type="CDD" id="cd13402">
    <property type="entry name" value="LT_TF-like"/>
    <property type="match status" value="1"/>
</dbReference>
<keyword evidence="5" id="KW-1133">Transmembrane helix</keyword>
<name>A0A0K0N732_9CAUD</name>
<feature type="compositionally biased region" description="Low complexity" evidence="4">
    <location>
        <begin position="2988"/>
        <end position="2997"/>
    </location>
</feature>
<keyword evidence="3" id="KW-0175">Coiled coil</keyword>
<feature type="transmembrane region" description="Helical" evidence="5">
    <location>
        <begin position="456"/>
        <end position="476"/>
    </location>
</feature>
<feature type="transmembrane region" description="Helical" evidence="5">
    <location>
        <begin position="1635"/>
        <end position="1653"/>
    </location>
</feature>
<dbReference type="NCBIfam" id="TIGR01760">
    <property type="entry name" value="tape_meas_TP901"/>
    <property type="match status" value="1"/>
</dbReference>
<keyword evidence="5" id="KW-0472">Membrane</keyword>
<evidence type="ECO:0000256" key="5">
    <source>
        <dbReference type="SAM" id="Phobius"/>
    </source>
</evidence>
<feature type="coiled-coil region" evidence="3">
    <location>
        <begin position="1214"/>
        <end position="1255"/>
    </location>
</feature>
<evidence type="ECO:0000313" key="8">
    <source>
        <dbReference type="EMBL" id="AKJ72456.1"/>
    </source>
</evidence>
<dbReference type="EMBL" id="KR063278">
    <property type="protein sequence ID" value="AKJ72456.1"/>
    <property type="molecule type" value="Genomic_DNA"/>
</dbReference>
<organism evidence="8 9">
    <name type="scientific">Gordonia phage GMA7</name>
    <dbReference type="NCBI Taxonomy" id="1647286"/>
    <lineage>
        <taxon>Viruses</taxon>
        <taxon>Duplodnaviria</taxon>
        <taxon>Heunggongvirae</taxon>
        <taxon>Uroviricota</taxon>
        <taxon>Caudoviricetes</taxon>
        <taxon>Getseptimavirus</taxon>
        <taxon>Getseptimavirus GMA7</taxon>
    </lineage>
</organism>
<evidence type="ECO:0000256" key="1">
    <source>
        <dbReference type="ARBA" id="ARBA00022465"/>
    </source>
</evidence>
<dbReference type="PANTHER" id="PTHR37813:SF1">
    <property type="entry name" value="FELS-2 PROPHAGE PROTEIN"/>
    <property type="match status" value="1"/>
</dbReference>
<evidence type="ECO:0000259" key="7">
    <source>
        <dbReference type="Pfam" id="PF10145"/>
    </source>
</evidence>
<dbReference type="GeneID" id="26517378"/>
<dbReference type="RefSeq" id="YP_009189156.1">
    <property type="nucleotide sequence ID" value="NC_028673.1"/>
</dbReference>
<feature type="transmembrane region" description="Helical" evidence="5">
    <location>
        <begin position="746"/>
        <end position="767"/>
    </location>
</feature>
<feature type="region of interest" description="Disordered" evidence="4">
    <location>
        <begin position="1273"/>
        <end position="1292"/>
    </location>
</feature>
<dbReference type="InterPro" id="IPR023346">
    <property type="entry name" value="Lysozyme-like_dom_sf"/>
</dbReference>
<dbReference type="PANTHER" id="PTHR37813">
    <property type="entry name" value="FELS-2 PROPHAGE PROTEIN"/>
    <property type="match status" value="1"/>
</dbReference>
<feature type="transmembrane region" description="Helical" evidence="5">
    <location>
        <begin position="658"/>
        <end position="679"/>
    </location>
</feature>
<evidence type="ECO:0000256" key="2">
    <source>
        <dbReference type="ARBA" id="ARBA00022612"/>
    </source>
</evidence>
<proteinExistence type="predicted"/>
<dbReference type="SUPFAM" id="SSF53955">
    <property type="entry name" value="Lysozyme-like"/>
    <property type="match status" value="1"/>
</dbReference>
<accession>A0A0K0N732</accession>
<evidence type="ECO:0000313" key="9">
    <source>
        <dbReference type="Proteomes" id="UP000202743"/>
    </source>
</evidence>
<feature type="transmembrane region" description="Helical" evidence="5">
    <location>
        <begin position="1815"/>
        <end position="1834"/>
    </location>
</feature>
<evidence type="ECO:0000256" key="4">
    <source>
        <dbReference type="SAM" id="MobiDB-lite"/>
    </source>
</evidence>
<evidence type="ECO:0000256" key="3">
    <source>
        <dbReference type="SAM" id="Coils"/>
    </source>
</evidence>
<dbReference type="InterPro" id="IPR008258">
    <property type="entry name" value="Transglycosylase_SLT_dom_1"/>
</dbReference>
<dbReference type="Pfam" id="PF01464">
    <property type="entry name" value="SLT"/>
    <property type="match status" value="1"/>
</dbReference>
<feature type="region of interest" description="Disordered" evidence="4">
    <location>
        <begin position="2984"/>
        <end position="3005"/>
    </location>
</feature>
<gene>
    <name evidence="8" type="ORF">GMA7_19</name>
</gene>
<dbReference type="KEGG" id="vg:26517378"/>
<feature type="transmembrane region" description="Helical" evidence="5">
    <location>
        <begin position="617"/>
        <end position="637"/>
    </location>
</feature>
<sequence length="3046" mass="324728">MNSNVNILITAAANQARSTINSVQSQLRSLQAASATTRASSNGPWFNGLAPAQGRIASTQAQLRTLTGVTNTANAASNRPWFASMTASGSRLQWIGKQLTTNFTAPVLIASAVGVKFGLDMEKSMTRVRKVYGDGALAQKELSSGINITARETKALEKNFIALSDRFGVQADEVAGVAAEWAAAGSSGVALAKQTKLTMETMVLGEMEAAEATKSLIAIQAQWGTDTEGLTHTLRQLNAVENETGTTLSDLVVGFSRASASARAAGLQTGELAAMIAALTPAAGSASEAGNSLKTVFARIMKPTADFTKVMDAMGIQTETSAWQSMNAGKRLKFLADSFKDLTAPQRAVVSSLAAGNWQVNRFQQLMEEMGKENGYYGKTLKLLADNDRVAAIAQNELNAVLESSPQRAKQAGTIIQNSLMKAMEPLIPVIIQLGLWFGKLFRSFSEIDPKIRTTVIALLLLLAVLGPMIVAAGILKLSIGQLAPIFMFLGRALLLPLAPLKLLRLSFWATAAQTVVGSRLMAVAVVTMNSMATMLKGVALIAVAAWRIVAIGAAVTSRAMVAAWAVAHAKLVLMQVVTGIKLTRLQFVMYGAWLTAQLVWAQASAAIVTLWRKLQYAGYLLWSRVSIPLFALWSAITTGIQKTWAATWLAMQATWRAAVIMGEAAWAAASALRIAIWSATTLAMQRSWSLAWLTISFGWAAATTAITTAWARAQPILVLAAQASMLAIVRAGSAAILIVQKAWALGMMLLSASTWKGLIALSAGGMKGIFTMVLRGGAMILGALASPWILAIGAVVGLLVVFRKQIAQAFNNIVAYFKNLPAETAKGLSPIANIFIKIKNVALRAFNALPNGIKSALLKVVAIVRAAALKVYELFSYINPFAHHSPSLVENVTNGMAVVNQQFTNSANHAKRTIGALHASIKTLQGLSKPVVDANAKADYDKVRSNANQAGVGNAMPAYDKLNAQVKAGTAQLTAMNKTIDAHEAKLKRIKAGVDQYDKALEKLNSELSVTKSIQEDVGRALDGAKARYDRYANAQIAGMGEAEDAAFANEQAQKRLQLQIAKMEQESGTIDSVSDSYSKLQGQIETLTAKQTDLRNAGAGSDILGTYDKMIADLKKQQSGLMSGGADSPAGKIAALNTQLQKLQNQANVMDLEKSLKFDSLNRNIDKFKNNVEELPYGELMNGLDSSRSSVNALQYSYDMLDSVMAGQNARIAQTQAQRDALQKVYDAENTKLEAVKQTYEEVEKAVRDGEQALTDFASAAEEAVRRQEEAASAAKSVGKKAKGGKGGSDAGGPGLDAFNDAAAGDFATFGGKDVIGREGGLDDQSLGIDELTKNITGDLETALGGLNPFEPLKNAWNKTMDWFRNLGAPISDVFGGIGSSISSAFNPGENENVSAFGGTLDKIKESGSKIWDSLKKVGDLIGGLFGPDLLTTVKELGSGFAEIWGKIADPLRELGGEILPFLKAAWEPLAVAIGAAIGVLEILWEVINGAIGPVFSWLGDIIAQIINIIKGAIKIITGVINVVMGVVKTIIGVIKGIFTGDWGQAIEGLKQIFVDGFGKIFGGIWDIVKSIFVAIWSTIKNFAKLIWNTVWGFVKGIIDFFYHLWDVLVGHSIVPDTINSIIDWFKSLPGKILSGLWTFIKAVIGFFAKLPMLILKALVMLGKFLWNVFSSAFVWLVQNLPGIIGGLLAWFGGLVGKILGWLGDLGGKLLEWMGAAWNWLVENGPTMLLNLMTWLMGIAGNILGWLGNLGGKLLEWMGAAWQWLVDNGPTMLAKLIVWLASLPAKFIGWLGDIGGKLLEWLRAGWDYLKDNWPIILAKFATWLSGIGGWIVEKLKGLGGKLSEWIKSAWDTIVDKGPDLLKKFWDWVTGLPGKIIEKLGNAGKMLYGFGKDMIQGLLNGAGELLSKIGEFMLDKLPSWIKAPFKKAMGIESPSKVFAGYGKNIGEGLIIGMDGMGKQVEGASHAMAAAADAGTVGGMSISAAADTSSVGGAVSELSAAANSTASKGAAIDVAATADVSADPGDVDYAAAQAALTAFITESTAQLTTFNATVTNSINGMVLGITAGFTTMQTSATAAFTNMNTIAVTQFTAMQTNVVTIVSTMVTTVNGQLQLLITYVTSFGQSFNAAWNAAWKAWQDTTTSGVNNTLSEWERMALGLNNTLESGIRPVFDEMQVMLQELEDAYARTVDNVGATWDGIREKTAAPARFVINDVYNDGIRGAWNKFNKFLDLEELPEHTASFATGGSVHGKGTGTSDSIRAMLSNGEHVITAREVQAAGGHAAIENQRRAWLAGRNGSMQTGVEAFKNGGRVGTDGDNGPGFVQGGNIQLGDVSAGGITTPIQQAMWDAVRTAFPQVTLFSATRYQDVGSGYDYHMAGMALDVSPSPEIANWIYAMNKTNPVLELIHWPLAGWENLKNGAPLDYGAATNAGHMDHVHWAMNTMVDNEGKIVSMGPMGAGVNPVNYKKLVEDGINSSLDAVLDRDPKFGGGIGEWVPKSIELARKSMQEKLGPLAEKHSLMFSGSKNSGPGGNIPYDFSAGVEQWRKLATEMLIKQGQSATYVDRLLMQMNSESGGNPNAINDWDINATNGTPSKGLMQVIDPTFQQWRDPSLPNDIWDPAANIAASIRYTKGRYGTLDAWNGTGYDSGGVLPPGFTLAHNQTGGPEAILTQAQWSAMFEIAKNGNLQPEDVQDAVTNANIATGNTADKQADAIIKGMDVWQKAWTPAVYEATSESVKASDKVSKAADGSASATVALNKSLGAYSTQITALSKALVAFSNSAQSSVKVTVNVKTGATTTEGGSGNVTKNEKGETVVTVEQPTLEAWAPTINAFADLLDALPYADRNWDADNPVAGETERERKMRIAQNNMTNYTKGAFNVLKDMGPVVMRHTAIIGTAAERLLKEDGPAWTAAMTMIATGNPGGYALATLLAVKAVATLLPLVIAAIMDIVPALIRAIVRFLTQFMPDSVFAYADMAAAEDAVREQQEGGATAQGQGRRYPSDAMRTSNGNENINLYMYGDLVMPNVSDGSDADDFVTQLKLLAGK</sequence>
<feature type="transmembrane region" description="Helical" evidence="5">
    <location>
        <begin position="779"/>
        <end position="803"/>
    </location>
</feature>
<dbReference type="GO" id="GO:0098003">
    <property type="term" value="P:viral tail assembly"/>
    <property type="evidence" value="ECO:0007669"/>
    <property type="project" value="UniProtKB-KW"/>
</dbReference>
<dbReference type="Pfam" id="PF10145">
    <property type="entry name" value="PhageMin_Tail"/>
    <property type="match status" value="1"/>
</dbReference>
<keyword evidence="2" id="KW-1188">Viral release from host cell</keyword>
<keyword evidence="9" id="KW-1185">Reference proteome</keyword>
<dbReference type="Gene3D" id="1.10.530.10">
    <property type="match status" value="1"/>
</dbReference>
<dbReference type="Proteomes" id="UP000202743">
    <property type="component" value="Segment"/>
</dbReference>
<feature type="transmembrane region" description="Helical" evidence="5">
    <location>
        <begin position="691"/>
        <end position="711"/>
    </location>
</feature>
<feature type="transmembrane region" description="Helical" evidence="5">
    <location>
        <begin position="588"/>
        <end position="611"/>
    </location>
</feature>
<feature type="transmembrane region" description="Helical" evidence="5">
    <location>
        <begin position="1774"/>
        <end position="1794"/>
    </location>
</feature>
<feature type="transmembrane region" description="Helical" evidence="5">
    <location>
        <begin position="483"/>
        <end position="500"/>
    </location>
</feature>
<feature type="transmembrane region" description="Helical" evidence="5">
    <location>
        <begin position="1686"/>
        <end position="1709"/>
    </location>
</feature>
<feature type="transmembrane region" description="Helical" evidence="5">
    <location>
        <begin position="718"/>
        <end position="740"/>
    </location>
</feature>